<keyword evidence="2" id="KW-1185">Reference proteome</keyword>
<dbReference type="Proteomes" id="UP001281147">
    <property type="component" value="Unassembled WGS sequence"/>
</dbReference>
<comment type="caution">
    <text evidence="1">The sequence shown here is derived from an EMBL/GenBank/DDBJ whole genome shotgun (WGS) entry which is preliminary data.</text>
</comment>
<reference evidence="1" key="1">
    <citation type="submission" date="2023-07" db="EMBL/GenBank/DDBJ databases">
        <title>Black Yeasts Isolated from many extreme environments.</title>
        <authorList>
            <person name="Coleine C."/>
            <person name="Stajich J.E."/>
            <person name="Selbmann L."/>
        </authorList>
    </citation>
    <scope>NUCLEOTIDE SEQUENCE</scope>
    <source>
        <strain evidence="1">CCFEE 5714</strain>
    </source>
</reference>
<evidence type="ECO:0000313" key="1">
    <source>
        <dbReference type="EMBL" id="KAK3722732.1"/>
    </source>
</evidence>
<organism evidence="1 2">
    <name type="scientific">Vermiconidia calcicola</name>
    <dbReference type="NCBI Taxonomy" id="1690605"/>
    <lineage>
        <taxon>Eukaryota</taxon>
        <taxon>Fungi</taxon>
        <taxon>Dikarya</taxon>
        <taxon>Ascomycota</taxon>
        <taxon>Pezizomycotina</taxon>
        <taxon>Dothideomycetes</taxon>
        <taxon>Dothideomycetidae</taxon>
        <taxon>Mycosphaerellales</taxon>
        <taxon>Extremaceae</taxon>
        <taxon>Vermiconidia</taxon>
    </lineage>
</organism>
<gene>
    <name evidence="1" type="ORF">LTR37_002303</name>
</gene>
<evidence type="ECO:0000313" key="2">
    <source>
        <dbReference type="Proteomes" id="UP001281147"/>
    </source>
</evidence>
<protein>
    <submittedName>
        <fullName evidence="1">Uncharacterized protein</fullName>
    </submittedName>
</protein>
<sequence length="299" mass="33573">MAQTSEAPKSVTTTDVFEVYQHGAVALAYYDPPKVFGDCKKGSCVMVDPILVDTSPCLRLRIHDPRGITPRKRAQARVMLSECAKIAYTICDLKRLGRLSEDVGPWADKYGLQLLEIGQPAKKGPQVKYRVLIFKLEGIPISRLRWTGDPLEEMEKEKQEMRYFLADGNASGDAEIIMLFDANLFLPNLQSFLSACDRVQKEKLAPKKPAAAKPPAATKEAPEKAAEPKDTKKTRLQHVEDMILEEMQATYDLLPRDRPSLDDPEFSKKVHDLMNKVKDKTISVKYLLGQKKALTDAVQ</sequence>
<dbReference type="EMBL" id="JAUTXU010000012">
    <property type="protein sequence ID" value="KAK3722732.1"/>
    <property type="molecule type" value="Genomic_DNA"/>
</dbReference>
<accession>A0ACC3NUY3</accession>
<proteinExistence type="predicted"/>
<name>A0ACC3NUY3_9PEZI</name>